<dbReference type="PANTHER" id="PTHR33164">
    <property type="entry name" value="TRANSCRIPTIONAL REGULATOR, MARR FAMILY"/>
    <property type="match status" value="1"/>
</dbReference>
<dbReference type="GO" id="GO:0006950">
    <property type="term" value="P:response to stress"/>
    <property type="evidence" value="ECO:0007669"/>
    <property type="project" value="TreeGrafter"/>
</dbReference>
<dbReference type="InterPro" id="IPR036390">
    <property type="entry name" value="WH_DNA-bd_sf"/>
</dbReference>
<dbReference type="STRING" id="419479.SAMN04488563_2757"/>
<sequence length="155" mass="17098">MAVTRTAGQDLAGLVLPLAKALAALESSVARRHGMTSWQCAVLRAAAEPPGRTQREIVGAIGYDRNRIVADLDDLERRALLFRRVDDLDRRSNRVEVTAAGRRLARAATRDLRAGTEDLLVAVEPGGERETMLRALTALRDRCADDAWSRAWLRP</sequence>
<evidence type="ECO:0000259" key="1">
    <source>
        <dbReference type="PROSITE" id="PS50995"/>
    </source>
</evidence>
<dbReference type="EMBL" id="LT629791">
    <property type="protein sequence ID" value="SDU56391.1"/>
    <property type="molecule type" value="Genomic_DNA"/>
</dbReference>
<dbReference type="RefSeq" id="WP_046771313.1">
    <property type="nucleotide sequence ID" value="NZ_LBMC01000041.1"/>
</dbReference>
<protein>
    <submittedName>
        <fullName evidence="2">DNA-binding transcriptional regulator, MarR family</fullName>
    </submittedName>
</protein>
<dbReference type="GO" id="GO:0003677">
    <property type="term" value="F:DNA binding"/>
    <property type="evidence" value="ECO:0007669"/>
    <property type="project" value="UniProtKB-KW"/>
</dbReference>
<evidence type="ECO:0000313" key="2">
    <source>
        <dbReference type="EMBL" id="SDU56391.1"/>
    </source>
</evidence>
<dbReference type="InterPro" id="IPR000835">
    <property type="entry name" value="HTH_MarR-typ"/>
</dbReference>
<reference evidence="3" key="1">
    <citation type="submission" date="2016-10" db="EMBL/GenBank/DDBJ databases">
        <authorList>
            <person name="Varghese N."/>
            <person name="Submissions S."/>
        </authorList>
    </citation>
    <scope>NUCLEOTIDE SEQUENCE [LARGE SCALE GENOMIC DNA]</scope>
    <source>
        <strain evidence="3">DSM 45079</strain>
    </source>
</reference>
<dbReference type="PANTHER" id="PTHR33164:SF43">
    <property type="entry name" value="HTH-TYPE TRANSCRIPTIONAL REPRESSOR YETL"/>
    <property type="match status" value="1"/>
</dbReference>
<dbReference type="PROSITE" id="PS50995">
    <property type="entry name" value="HTH_MARR_2"/>
    <property type="match status" value="1"/>
</dbReference>
<dbReference type="Proteomes" id="UP000182977">
    <property type="component" value="Chromosome I"/>
</dbReference>
<name>A0A1H2JJV0_9ACTN</name>
<feature type="domain" description="HTH marR-type" evidence="1">
    <location>
        <begin position="8"/>
        <end position="141"/>
    </location>
</feature>
<dbReference type="Gene3D" id="1.10.10.10">
    <property type="entry name" value="Winged helix-like DNA-binding domain superfamily/Winged helix DNA-binding domain"/>
    <property type="match status" value="1"/>
</dbReference>
<dbReference type="Pfam" id="PF12802">
    <property type="entry name" value="MarR_2"/>
    <property type="match status" value="1"/>
</dbReference>
<evidence type="ECO:0000313" key="3">
    <source>
        <dbReference type="Proteomes" id="UP000182977"/>
    </source>
</evidence>
<dbReference type="SMART" id="SM00347">
    <property type="entry name" value="HTH_MARR"/>
    <property type="match status" value="1"/>
</dbReference>
<organism evidence="2 3">
    <name type="scientific">Jiangella alkaliphila</name>
    <dbReference type="NCBI Taxonomy" id="419479"/>
    <lineage>
        <taxon>Bacteria</taxon>
        <taxon>Bacillati</taxon>
        <taxon>Actinomycetota</taxon>
        <taxon>Actinomycetes</taxon>
        <taxon>Jiangellales</taxon>
        <taxon>Jiangellaceae</taxon>
        <taxon>Jiangella</taxon>
    </lineage>
</organism>
<dbReference type="GO" id="GO:0003700">
    <property type="term" value="F:DNA-binding transcription factor activity"/>
    <property type="evidence" value="ECO:0007669"/>
    <property type="project" value="InterPro"/>
</dbReference>
<proteinExistence type="predicted"/>
<gene>
    <name evidence="2" type="ORF">SAMN04488563_2757</name>
</gene>
<accession>A0A1H2JJV0</accession>
<dbReference type="InterPro" id="IPR039422">
    <property type="entry name" value="MarR/SlyA-like"/>
</dbReference>
<dbReference type="AlphaFoldDB" id="A0A1H2JJV0"/>
<dbReference type="SUPFAM" id="SSF46785">
    <property type="entry name" value="Winged helix' DNA-binding domain"/>
    <property type="match status" value="1"/>
</dbReference>
<dbReference type="OrthoDB" id="5190543at2"/>
<keyword evidence="3" id="KW-1185">Reference proteome</keyword>
<keyword evidence="2" id="KW-0238">DNA-binding</keyword>
<dbReference type="InterPro" id="IPR036388">
    <property type="entry name" value="WH-like_DNA-bd_sf"/>
</dbReference>